<dbReference type="PANTHER" id="PTHR13780:SF36">
    <property type="entry name" value="CBS DOMAIN-CONTAINING PROTEIN"/>
    <property type="match status" value="1"/>
</dbReference>
<dbReference type="InterPro" id="IPR050511">
    <property type="entry name" value="AMPK_gamma/SDS23_families"/>
</dbReference>
<evidence type="ECO:0000256" key="2">
    <source>
        <dbReference type="ARBA" id="ARBA00023122"/>
    </source>
</evidence>
<dbReference type="Gene3D" id="3.10.580.10">
    <property type="entry name" value="CBS-domain"/>
    <property type="match status" value="2"/>
</dbReference>
<dbReference type="InterPro" id="IPR000644">
    <property type="entry name" value="CBS_dom"/>
</dbReference>
<protein>
    <recommendedName>
        <fullName evidence="5">CBS domain-containing protein</fullName>
    </recommendedName>
</protein>
<evidence type="ECO:0000259" key="5">
    <source>
        <dbReference type="PROSITE" id="PS51371"/>
    </source>
</evidence>
<keyword evidence="7" id="KW-1185">Reference proteome</keyword>
<dbReference type="GO" id="GO:0042149">
    <property type="term" value="P:cellular response to glucose starvation"/>
    <property type="evidence" value="ECO:0007669"/>
    <property type="project" value="TreeGrafter"/>
</dbReference>
<dbReference type="Pfam" id="PF00571">
    <property type="entry name" value="CBS"/>
    <property type="match status" value="1"/>
</dbReference>
<evidence type="ECO:0000256" key="1">
    <source>
        <dbReference type="ARBA" id="ARBA00022737"/>
    </source>
</evidence>
<proteinExistence type="predicted"/>
<dbReference type="SMART" id="SM00116">
    <property type="entry name" value="CBS"/>
    <property type="match status" value="3"/>
</dbReference>
<feature type="region of interest" description="Disordered" evidence="4">
    <location>
        <begin position="371"/>
        <end position="416"/>
    </location>
</feature>
<dbReference type="PANTHER" id="PTHR13780">
    <property type="entry name" value="AMP-ACTIVATED PROTEIN KINASE, GAMMA REGULATORY SUBUNIT"/>
    <property type="match status" value="1"/>
</dbReference>
<dbReference type="AlphaFoldDB" id="A0AAD6UL43"/>
<dbReference type="GO" id="GO:0004865">
    <property type="term" value="F:protein serine/threonine phosphatase inhibitor activity"/>
    <property type="evidence" value="ECO:0007669"/>
    <property type="project" value="TreeGrafter"/>
</dbReference>
<reference evidence="6" key="1">
    <citation type="submission" date="2023-03" db="EMBL/GenBank/DDBJ databases">
        <title>Massive genome expansion in bonnet fungi (Mycena s.s.) driven by repeated elements and novel gene families across ecological guilds.</title>
        <authorList>
            <consortium name="Lawrence Berkeley National Laboratory"/>
            <person name="Harder C.B."/>
            <person name="Miyauchi S."/>
            <person name="Viragh M."/>
            <person name="Kuo A."/>
            <person name="Thoen E."/>
            <person name="Andreopoulos B."/>
            <person name="Lu D."/>
            <person name="Skrede I."/>
            <person name="Drula E."/>
            <person name="Henrissat B."/>
            <person name="Morin E."/>
            <person name="Kohler A."/>
            <person name="Barry K."/>
            <person name="LaButti K."/>
            <person name="Morin E."/>
            <person name="Salamov A."/>
            <person name="Lipzen A."/>
            <person name="Mereny Z."/>
            <person name="Hegedus B."/>
            <person name="Baldrian P."/>
            <person name="Stursova M."/>
            <person name="Weitz H."/>
            <person name="Taylor A."/>
            <person name="Grigoriev I.V."/>
            <person name="Nagy L.G."/>
            <person name="Martin F."/>
            <person name="Kauserud H."/>
        </authorList>
    </citation>
    <scope>NUCLEOTIDE SEQUENCE</scope>
    <source>
        <strain evidence="6">CBHHK173m</strain>
    </source>
</reference>
<gene>
    <name evidence="6" type="ORF">B0H15DRAFT_810442</name>
</gene>
<dbReference type="InterPro" id="IPR046342">
    <property type="entry name" value="CBS_dom_sf"/>
</dbReference>
<comment type="caution">
    <text evidence="6">The sequence shown here is derived from an EMBL/GenBank/DDBJ whole genome shotgun (WGS) entry which is preliminary data.</text>
</comment>
<evidence type="ECO:0000313" key="6">
    <source>
        <dbReference type="EMBL" id="KAJ7104528.1"/>
    </source>
</evidence>
<dbReference type="EMBL" id="JARJCN010000001">
    <property type="protein sequence ID" value="KAJ7104528.1"/>
    <property type="molecule type" value="Genomic_DNA"/>
</dbReference>
<dbReference type="CDD" id="cd02205">
    <property type="entry name" value="CBS_pair_SF"/>
    <property type="match status" value="1"/>
</dbReference>
<keyword evidence="2 3" id="KW-0129">CBS domain</keyword>
<sequence length="416" mass="44767">MAASSKRMSFTLDLPPVVADEPDDAQEWVEDWRSVLAKDLIDSRIVEVDSEASVEDACEILLSEKTICLAIKAVEPNEEPYVGLFDFADLNAFLTLAATRHTLLREDLLENPRVNAIVSAARAGRVPVHLVSNLSEKNPLESLSDSASLISLLEVFARGAHRVLIRSSDPNTGPFLGIVSDRRLLAWFAAYEPTTPFLATPLHSLSLPSLHLFTSVVTATSTSSVLDAMRLMSEEGVSSVAVLDDDMRALLSAVSVTDIGRIVVPSQSNQILNTPLHQFISLIKAPDGSTDGVDRYPVYAVSPSSLLSFTIQKLLATNSHRLFITRDTSGSTSPIIASGRIPGNLTGIVSIVDILSLFARLAHLDVDPARMRRHRRASSASTNSAHSARSGSRPSSRSGVARTPSLRTGSGSNAPR</sequence>
<feature type="compositionally biased region" description="Polar residues" evidence="4">
    <location>
        <begin position="405"/>
        <end position="416"/>
    </location>
</feature>
<name>A0AAD6UL43_9AGAR</name>
<dbReference type="PROSITE" id="PS51371">
    <property type="entry name" value="CBS"/>
    <property type="match status" value="1"/>
</dbReference>
<accession>A0AAD6UL43</accession>
<evidence type="ECO:0000313" key="7">
    <source>
        <dbReference type="Proteomes" id="UP001222325"/>
    </source>
</evidence>
<keyword evidence="1" id="KW-0677">Repeat</keyword>
<evidence type="ECO:0000256" key="3">
    <source>
        <dbReference type="PROSITE-ProRule" id="PRU00703"/>
    </source>
</evidence>
<evidence type="ECO:0000256" key="4">
    <source>
        <dbReference type="SAM" id="MobiDB-lite"/>
    </source>
</evidence>
<dbReference type="Proteomes" id="UP001222325">
    <property type="component" value="Unassembled WGS sequence"/>
</dbReference>
<organism evidence="6 7">
    <name type="scientific">Mycena belliarum</name>
    <dbReference type="NCBI Taxonomy" id="1033014"/>
    <lineage>
        <taxon>Eukaryota</taxon>
        <taxon>Fungi</taxon>
        <taxon>Dikarya</taxon>
        <taxon>Basidiomycota</taxon>
        <taxon>Agaricomycotina</taxon>
        <taxon>Agaricomycetes</taxon>
        <taxon>Agaricomycetidae</taxon>
        <taxon>Agaricales</taxon>
        <taxon>Marasmiineae</taxon>
        <taxon>Mycenaceae</taxon>
        <taxon>Mycena</taxon>
    </lineage>
</organism>
<feature type="compositionally biased region" description="Low complexity" evidence="4">
    <location>
        <begin position="378"/>
        <end position="402"/>
    </location>
</feature>
<dbReference type="SUPFAM" id="SSF54631">
    <property type="entry name" value="CBS-domain pair"/>
    <property type="match status" value="2"/>
</dbReference>
<feature type="domain" description="CBS" evidence="5">
    <location>
        <begin position="212"/>
        <end position="271"/>
    </location>
</feature>